<evidence type="ECO:0000259" key="2">
    <source>
        <dbReference type="Pfam" id="PF01425"/>
    </source>
</evidence>
<dbReference type="PANTHER" id="PTHR11895:SF169">
    <property type="entry name" value="GLUTAMYL-TRNA(GLN) AMIDOTRANSFERASE"/>
    <property type="match status" value="1"/>
</dbReference>
<dbReference type="InterPro" id="IPR014085">
    <property type="entry name" value="Allophanate_hydrolase"/>
</dbReference>
<gene>
    <name evidence="4" type="primary">atzF</name>
    <name evidence="4" type="ORF">H9641_06215</name>
</gene>
<dbReference type="SUPFAM" id="SSF75304">
    <property type="entry name" value="Amidase signature (AS) enzymes"/>
    <property type="match status" value="1"/>
</dbReference>
<dbReference type="NCBIfam" id="TIGR02713">
    <property type="entry name" value="allophanate_hyd"/>
    <property type="match status" value="1"/>
</dbReference>
<evidence type="ECO:0000313" key="5">
    <source>
        <dbReference type="Proteomes" id="UP000655570"/>
    </source>
</evidence>
<dbReference type="Pfam" id="PF21986">
    <property type="entry name" value="AH_C"/>
    <property type="match status" value="1"/>
</dbReference>
<evidence type="ECO:0000256" key="1">
    <source>
        <dbReference type="SAM" id="MobiDB-lite"/>
    </source>
</evidence>
<dbReference type="GO" id="GO:0004039">
    <property type="term" value="F:allophanate hydrolase activity"/>
    <property type="evidence" value="ECO:0007669"/>
    <property type="project" value="UniProtKB-EC"/>
</dbReference>
<dbReference type="Gene3D" id="3.90.1300.10">
    <property type="entry name" value="Amidase signature (AS) domain"/>
    <property type="match status" value="1"/>
</dbReference>
<dbReference type="Gene3D" id="1.20.58.1700">
    <property type="match status" value="1"/>
</dbReference>
<protein>
    <submittedName>
        <fullName evidence="4">Allophanate hydrolase</fullName>
        <ecNumber evidence="4">3.5.1.54</ecNumber>
    </submittedName>
</protein>
<dbReference type="RefSeq" id="WP_191802007.1">
    <property type="nucleotide sequence ID" value="NZ_JACSQF010000005.1"/>
</dbReference>
<keyword evidence="5" id="KW-1185">Reference proteome</keyword>
<dbReference type="InterPro" id="IPR023631">
    <property type="entry name" value="Amidase_dom"/>
</dbReference>
<accession>A0ABR8TX20</accession>
<feature type="domain" description="Amidase" evidence="2">
    <location>
        <begin position="48"/>
        <end position="456"/>
    </location>
</feature>
<evidence type="ECO:0000313" key="4">
    <source>
        <dbReference type="EMBL" id="MBD7980312.1"/>
    </source>
</evidence>
<keyword evidence="4" id="KW-0378">Hydrolase</keyword>
<dbReference type="InterPro" id="IPR053844">
    <property type="entry name" value="AH_C"/>
</dbReference>
<proteinExistence type="predicted"/>
<feature type="compositionally biased region" description="Basic and acidic residues" evidence="1">
    <location>
        <begin position="1"/>
        <end position="10"/>
    </location>
</feature>
<reference evidence="4 5" key="1">
    <citation type="submission" date="2020-08" db="EMBL/GenBank/DDBJ databases">
        <title>A Genomic Blueprint of the Chicken Gut Microbiome.</title>
        <authorList>
            <person name="Gilroy R."/>
            <person name="Ravi A."/>
            <person name="Getino M."/>
            <person name="Pursley I."/>
            <person name="Horton D.L."/>
            <person name="Alikhan N.-F."/>
            <person name="Baker D."/>
            <person name="Gharbi K."/>
            <person name="Hall N."/>
            <person name="Watson M."/>
            <person name="Adriaenssens E.M."/>
            <person name="Foster-Nyarko E."/>
            <person name="Jarju S."/>
            <person name="Secka A."/>
            <person name="Antonio M."/>
            <person name="Oren A."/>
            <person name="Chaudhuri R."/>
            <person name="La Ragione R.M."/>
            <person name="Hildebrand F."/>
            <person name="Pallen M.J."/>
        </authorList>
    </citation>
    <scope>NUCLEOTIDE SEQUENCE [LARGE SCALE GENOMIC DNA]</scope>
    <source>
        <strain evidence="4 5">Sa2CUA9</strain>
    </source>
</reference>
<sequence>MTTTHDHATTDGRALTPDGPDGPEGSAADRAAGHPDGREAGPAVTRVAAAYARLREVDRPEVWITVVDEAAALAAAREVDRRAAAGEDLPLHGTALAVKDNIDVRGLPTTAACPSFASVPGASATAVQRLVDAGCVVIGKTNLDQFATGLVGTRSPYGAVRHASLPDRVSGGSSSGSAVAVALGIVDVALGTDTAGSGRVPAALHGIVGIKSTIGLVPVTGVVPACRSYDVVTTFTRDVRLGVTATAVMAGPDGTDPTARTWPVDARAALRERPVVGLPTSEGLAALQPAWRGAFESVRGRLAAIGAEVVEVDIRPMLDAARLLYDGAIVAERFAAVGAHIEAGGPGLDPTVAAIILGGKDIPAARYVQDRETLERARVATLAAMAGVDLLVLPTTTEHPTLAAVAAEPVEINRRMGTFTNFVNLLDLAAVAVPAGEADGGPFGISVISRAFDDASALDLAERFVAGGEVGLAPGGRGDGGPRFGPPVRRLAVFGAHLRGQPLNGQLQDLGARYVGPTRTSDAYRLVALPTTPPKPGLVRVAPGEGAPVEGEVWEVTDGALGRFLADLPAPMTLGQVELEDGGSVVGFGCSHRAAEQGADITHLRSWRAYLEVSASGKEVLALD</sequence>
<dbReference type="Proteomes" id="UP000655570">
    <property type="component" value="Unassembled WGS sequence"/>
</dbReference>
<feature type="region of interest" description="Disordered" evidence="1">
    <location>
        <begin position="1"/>
        <end position="42"/>
    </location>
</feature>
<dbReference type="PANTHER" id="PTHR11895">
    <property type="entry name" value="TRANSAMIDASE"/>
    <property type="match status" value="1"/>
</dbReference>
<dbReference type="Pfam" id="PF01425">
    <property type="entry name" value="Amidase"/>
    <property type="match status" value="1"/>
</dbReference>
<comment type="caution">
    <text evidence="4">The sequence shown here is derived from an EMBL/GenBank/DDBJ whole genome shotgun (WGS) entry which is preliminary data.</text>
</comment>
<dbReference type="InterPro" id="IPR000120">
    <property type="entry name" value="Amidase"/>
</dbReference>
<organism evidence="4 5">
    <name type="scientific">Oerskovia merdavium</name>
    <dbReference type="NCBI Taxonomy" id="2762227"/>
    <lineage>
        <taxon>Bacteria</taxon>
        <taxon>Bacillati</taxon>
        <taxon>Actinomycetota</taxon>
        <taxon>Actinomycetes</taxon>
        <taxon>Micrococcales</taxon>
        <taxon>Cellulomonadaceae</taxon>
        <taxon>Oerskovia</taxon>
    </lineage>
</organism>
<dbReference type="Gene3D" id="3.10.490.10">
    <property type="entry name" value="Gamma-glutamyl cyclotransferase-like"/>
    <property type="match status" value="1"/>
</dbReference>
<evidence type="ECO:0000259" key="3">
    <source>
        <dbReference type="Pfam" id="PF21986"/>
    </source>
</evidence>
<dbReference type="InterPro" id="IPR036928">
    <property type="entry name" value="AS_sf"/>
</dbReference>
<dbReference type="NCBIfam" id="NF006043">
    <property type="entry name" value="PRK08186.1"/>
    <property type="match status" value="1"/>
</dbReference>
<name>A0ABR8TX20_9CELL</name>
<feature type="domain" description="Allophanate hydrolase C-terminal" evidence="3">
    <location>
        <begin position="490"/>
        <end position="612"/>
    </location>
</feature>
<dbReference type="EMBL" id="JACSQF010000005">
    <property type="protein sequence ID" value="MBD7980312.1"/>
    <property type="molecule type" value="Genomic_DNA"/>
</dbReference>
<dbReference type="EC" id="3.5.1.54" evidence="4"/>